<keyword evidence="3" id="KW-1185">Reference proteome</keyword>
<dbReference type="AlphaFoldDB" id="A0A517SFL7"/>
<dbReference type="InParanoid" id="A0A517SFL7"/>
<feature type="transmembrane region" description="Helical" evidence="1">
    <location>
        <begin position="33"/>
        <end position="51"/>
    </location>
</feature>
<proteinExistence type="predicted"/>
<protein>
    <submittedName>
        <fullName evidence="2">Uncharacterized protein</fullName>
    </submittedName>
</protein>
<dbReference type="EMBL" id="CP036271">
    <property type="protein sequence ID" value="QDT54907.1"/>
    <property type="molecule type" value="Genomic_DNA"/>
</dbReference>
<accession>A0A517SFL7</accession>
<keyword evidence="1" id="KW-1133">Transmembrane helix</keyword>
<name>A0A517SFL7_9PLAN</name>
<feature type="transmembrane region" description="Helical" evidence="1">
    <location>
        <begin position="9"/>
        <end position="27"/>
    </location>
</feature>
<evidence type="ECO:0000313" key="3">
    <source>
        <dbReference type="Proteomes" id="UP000315700"/>
    </source>
</evidence>
<sequence length="58" mass="5885">MSETGLKSISAAIIVGGGCLIIGLANTGSQDSAVVTGLIGIGVVVTGIYEWRQLLKRP</sequence>
<evidence type="ECO:0000313" key="2">
    <source>
        <dbReference type="EMBL" id="QDT54907.1"/>
    </source>
</evidence>
<reference evidence="2 3" key="1">
    <citation type="submission" date="2019-02" db="EMBL/GenBank/DDBJ databases">
        <title>Deep-cultivation of Planctomycetes and their phenomic and genomic characterization uncovers novel biology.</title>
        <authorList>
            <person name="Wiegand S."/>
            <person name="Jogler M."/>
            <person name="Boedeker C."/>
            <person name="Pinto D."/>
            <person name="Vollmers J."/>
            <person name="Rivas-Marin E."/>
            <person name="Kohn T."/>
            <person name="Peeters S.H."/>
            <person name="Heuer A."/>
            <person name="Rast P."/>
            <person name="Oberbeckmann S."/>
            <person name="Bunk B."/>
            <person name="Jeske O."/>
            <person name="Meyerdierks A."/>
            <person name="Storesund J.E."/>
            <person name="Kallscheuer N."/>
            <person name="Luecker S."/>
            <person name="Lage O.M."/>
            <person name="Pohl T."/>
            <person name="Merkel B.J."/>
            <person name="Hornburger P."/>
            <person name="Mueller R.-W."/>
            <person name="Bruemmer F."/>
            <person name="Labrenz M."/>
            <person name="Spormann A.M."/>
            <person name="Op den Camp H."/>
            <person name="Overmann J."/>
            <person name="Amann R."/>
            <person name="Jetten M.S.M."/>
            <person name="Mascher T."/>
            <person name="Medema M.H."/>
            <person name="Devos D.P."/>
            <person name="Kaster A.-K."/>
            <person name="Ovreas L."/>
            <person name="Rohde M."/>
            <person name="Galperin M.Y."/>
            <person name="Jogler C."/>
        </authorList>
    </citation>
    <scope>NUCLEOTIDE SEQUENCE [LARGE SCALE GENOMIC DNA]</scope>
    <source>
        <strain evidence="2 3">Pan44</strain>
    </source>
</reference>
<keyword evidence="1" id="KW-0812">Transmembrane</keyword>
<dbReference type="KEGG" id="ccos:Pan44_29460"/>
<dbReference type="Proteomes" id="UP000315700">
    <property type="component" value="Chromosome"/>
</dbReference>
<dbReference type="PROSITE" id="PS51257">
    <property type="entry name" value="PROKAR_LIPOPROTEIN"/>
    <property type="match status" value="1"/>
</dbReference>
<evidence type="ECO:0000256" key="1">
    <source>
        <dbReference type="SAM" id="Phobius"/>
    </source>
</evidence>
<keyword evidence="1" id="KW-0472">Membrane</keyword>
<gene>
    <name evidence="2" type="ORF">Pan44_29460</name>
</gene>
<organism evidence="2 3">
    <name type="scientific">Caulifigura coniformis</name>
    <dbReference type="NCBI Taxonomy" id="2527983"/>
    <lineage>
        <taxon>Bacteria</taxon>
        <taxon>Pseudomonadati</taxon>
        <taxon>Planctomycetota</taxon>
        <taxon>Planctomycetia</taxon>
        <taxon>Planctomycetales</taxon>
        <taxon>Planctomycetaceae</taxon>
        <taxon>Caulifigura</taxon>
    </lineage>
</organism>